<evidence type="ECO:0000313" key="2">
    <source>
        <dbReference type="Proteomes" id="UP001320706"/>
    </source>
</evidence>
<protein>
    <submittedName>
        <fullName evidence="1">Uncharacterized protein</fullName>
    </submittedName>
</protein>
<accession>A0ACC3SPM8</accession>
<dbReference type="Proteomes" id="UP001320706">
    <property type="component" value="Unassembled WGS sequence"/>
</dbReference>
<sequence>MKGAIGIASSILAAASILISNVAAVDVDPIVIKGSKFFYKTNGTQFYMRGVAYQADVTANSSSDSTYSDPLADASGCKRDIPYLQQLRTNVIRVYAINPDSDHSECMSLLADAGIYVISDLSEPSTSIDRSDPTWNDELYARYTSVVDSLQNYTNVLGFFAGNEVSNAKNNTDASAFVKAAVRDTKAYIKAQGYRSIGVGYATNDDSDIRVNMADYFNCGDEDNAIDFWGYNIYSWCGDSSYTESGYDVRTEEFSNYSVPAFFAEYGCNEVQPRSFSEVDALYGDKMNDVWSGGIVYMYFQEANDYGLVSVSGNSVSKLADFTSLSSRLATVTVTGTQMASYTPTNSAQACPTVGDDWGAKASPLPPSPNQELCSCMYDTLTCVPKSGLASSKYEDLFGTVCGLDDTACDGINANATTGSYGAYSMCNTTEMLAWAFNQYYLDQDSSSDACDFDGAAGTKAASTPSGCSALLAQAGTAGTGTVTSSPTATGAGAASGSGSSSTSTSTSSKGAASGLKVPAFESGLLGMGLYVCGAVASGALMVLL</sequence>
<name>A0ACC3SPM8_9PEZI</name>
<keyword evidence="2" id="KW-1185">Reference proteome</keyword>
<gene>
    <name evidence="1" type="ORF">M8818_000088</name>
</gene>
<evidence type="ECO:0000313" key="1">
    <source>
        <dbReference type="EMBL" id="KAK8221923.1"/>
    </source>
</evidence>
<proteinExistence type="predicted"/>
<reference evidence="1" key="1">
    <citation type="submission" date="2024-02" db="EMBL/GenBank/DDBJ databases">
        <title>Metagenome Assembled Genome of Zalaria obscura JY119.</title>
        <authorList>
            <person name="Vighnesh L."/>
            <person name="Jagadeeshwari U."/>
            <person name="Venkata Ramana C."/>
            <person name="Sasikala C."/>
        </authorList>
    </citation>
    <scope>NUCLEOTIDE SEQUENCE</scope>
    <source>
        <strain evidence="1">JY119</strain>
    </source>
</reference>
<organism evidence="1 2">
    <name type="scientific">Zalaria obscura</name>
    <dbReference type="NCBI Taxonomy" id="2024903"/>
    <lineage>
        <taxon>Eukaryota</taxon>
        <taxon>Fungi</taxon>
        <taxon>Dikarya</taxon>
        <taxon>Ascomycota</taxon>
        <taxon>Pezizomycotina</taxon>
        <taxon>Dothideomycetes</taxon>
        <taxon>Dothideomycetidae</taxon>
        <taxon>Dothideales</taxon>
        <taxon>Zalariaceae</taxon>
        <taxon>Zalaria</taxon>
    </lineage>
</organism>
<dbReference type="EMBL" id="JAMKPW020000001">
    <property type="protein sequence ID" value="KAK8221923.1"/>
    <property type="molecule type" value="Genomic_DNA"/>
</dbReference>
<comment type="caution">
    <text evidence="1">The sequence shown here is derived from an EMBL/GenBank/DDBJ whole genome shotgun (WGS) entry which is preliminary data.</text>
</comment>